<feature type="domain" description="Gfo/Idh/MocA-like oxidoreductase N-terminal" evidence="2">
    <location>
        <begin position="6"/>
        <end position="125"/>
    </location>
</feature>
<evidence type="ECO:0000313" key="4">
    <source>
        <dbReference type="EMBL" id="PLS05403.1"/>
    </source>
</evidence>
<dbReference type="OrthoDB" id="9815825at2"/>
<dbReference type="AlphaFoldDB" id="A0A2N5HIR7"/>
<comment type="caution">
    <text evidence="4">The sequence shown here is derived from an EMBL/GenBank/DDBJ whole genome shotgun (WGS) entry which is preliminary data.</text>
</comment>
<keyword evidence="5" id="KW-1185">Reference proteome</keyword>
<dbReference type="InterPro" id="IPR000683">
    <property type="entry name" value="Gfo/Idh/MocA-like_OxRdtase_N"/>
</dbReference>
<dbReference type="InterPro" id="IPR004104">
    <property type="entry name" value="Gfo/Idh/MocA-like_OxRdtase_C"/>
</dbReference>
<gene>
    <name evidence="4" type="ORF">CVD27_10415</name>
</gene>
<proteinExistence type="inferred from homology"/>
<reference evidence="4 5" key="1">
    <citation type="submission" date="2017-11" db="EMBL/GenBank/DDBJ databases">
        <title>Comparitive Functional Genomics of Dry Heat Resistant strains isolated from the Viking Spacecraft.</title>
        <authorList>
            <person name="Seuylemezian A."/>
            <person name="Cooper K."/>
            <person name="Vaishampayan P."/>
        </authorList>
    </citation>
    <scope>NUCLEOTIDE SEQUENCE [LARGE SCALE GENOMIC DNA]</scope>
    <source>
        <strain evidence="4 5">V32-6</strain>
    </source>
</reference>
<dbReference type="PANTHER" id="PTHR43249:SF1">
    <property type="entry name" value="D-GLUCOSIDE 3-DEHYDROGENASE"/>
    <property type="match status" value="1"/>
</dbReference>
<dbReference type="Proteomes" id="UP000234950">
    <property type="component" value="Unassembled WGS sequence"/>
</dbReference>
<evidence type="ECO:0000259" key="3">
    <source>
        <dbReference type="Pfam" id="PF02894"/>
    </source>
</evidence>
<dbReference type="InterPro" id="IPR052515">
    <property type="entry name" value="Gfo/Idh/MocA_Oxidoreductase"/>
</dbReference>
<evidence type="ECO:0000256" key="1">
    <source>
        <dbReference type="ARBA" id="ARBA00010928"/>
    </source>
</evidence>
<evidence type="ECO:0000259" key="2">
    <source>
        <dbReference type="Pfam" id="PF01408"/>
    </source>
</evidence>
<protein>
    <submittedName>
        <fullName evidence="4">Gfo/Idh/MocA family oxidoreductase</fullName>
    </submittedName>
</protein>
<feature type="domain" description="Gfo/Idh/MocA-like oxidoreductase C-terminal" evidence="3">
    <location>
        <begin position="138"/>
        <end position="349"/>
    </location>
</feature>
<sequence length="368" mass="41110">MNNEKLRYGLIGAGSNAERKHLNNYMTLPNVELVAICDVNIENAQRLAKKYNIPKVYGNYEEMLNNEELDLVSVCTPNYLHAEISTYALLKGVHVHCEKPLAVDAKQAQKIVDAKNLSGKKVMVGLNNRFTNEAVFLKKYIDVGYLGDIYQVKAGWIRRSGIPGRGTWFTNKDCAGGGVMIDLGVHYLDLALYLIGMPEPSYVTGAIHQNFSHTTTRNRNGYKGDPNGIFNVEDTAVGFIGFQNGATVNFEFSWASNIEQDKTFVEILGTKGGVSLINGEVRIQSEILDTCVDIAPVLNPNIKLKNEFEHFVQCILSGEELIAPAEHGVYMMNIIDHFYKAAYKKKPVTFENSNDNILLFSSPFREIK</sequence>
<dbReference type="InterPro" id="IPR036291">
    <property type="entry name" value="NAD(P)-bd_dom_sf"/>
</dbReference>
<name>A0A2N5HIR7_9BACI</name>
<dbReference type="Gene3D" id="3.40.50.720">
    <property type="entry name" value="NAD(P)-binding Rossmann-like Domain"/>
    <property type="match status" value="1"/>
</dbReference>
<accession>A0A2N5HIR7</accession>
<dbReference type="EMBL" id="PGVE01000041">
    <property type="protein sequence ID" value="PLS05403.1"/>
    <property type="molecule type" value="Genomic_DNA"/>
</dbReference>
<dbReference type="RefSeq" id="WP_101647843.1">
    <property type="nucleotide sequence ID" value="NZ_PGVE01000041.1"/>
</dbReference>
<organism evidence="4 5">
    <name type="scientific">Neobacillus cucumis</name>
    <dbReference type="NCBI Taxonomy" id="1740721"/>
    <lineage>
        <taxon>Bacteria</taxon>
        <taxon>Bacillati</taxon>
        <taxon>Bacillota</taxon>
        <taxon>Bacilli</taxon>
        <taxon>Bacillales</taxon>
        <taxon>Bacillaceae</taxon>
        <taxon>Neobacillus</taxon>
    </lineage>
</organism>
<evidence type="ECO:0000313" key="5">
    <source>
        <dbReference type="Proteomes" id="UP000234950"/>
    </source>
</evidence>
<dbReference type="GO" id="GO:0000166">
    <property type="term" value="F:nucleotide binding"/>
    <property type="evidence" value="ECO:0007669"/>
    <property type="project" value="InterPro"/>
</dbReference>
<dbReference type="PANTHER" id="PTHR43249">
    <property type="entry name" value="UDP-N-ACETYL-2-AMINO-2-DEOXY-D-GLUCURONATE OXIDASE"/>
    <property type="match status" value="1"/>
</dbReference>
<dbReference type="Pfam" id="PF01408">
    <property type="entry name" value="GFO_IDH_MocA"/>
    <property type="match status" value="1"/>
</dbReference>
<dbReference type="Gene3D" id="3.30.360.10">
    <property type="entry name" value="Dihydrodipicolinate Reductase, domain 2"/>
    <property type="match status" value="1"/>
</dbReference>
<dbReference type="SUPFAM" id="SSF55347">
    <property type="entry name" value="Glyceraldehyde-3-phosphate dehydrogenase-like, C-terminal domain"/>
    <property type="match status" value="1"/>
</dbReference>
<dbReference type="Pfam" id="PF02894">
    <property type="entry name" value="GFO_IDH_MocA_C"/>
    <property type="match status" value="1"/>
</dbReference>
<dbReference type="SUPFAM" id="SSF51735">
    <property type="entry name" value="NAD(P)-binding Rossmann-fold domains"/>
    <property type="match status" value="1"/>
</dbReference>
<comment type="similarity">
    <text evidence="1">Belongs to the Gfo/Idh/MocA family.</text>
</comment>